<keyword evidence="3" id="KW-1185">Reference proteome</keyword>
<comment type="caution">
    <text evidence="2">The sequence shown here is derived from an EMBL/GenBank/DDBJ whole genome shotgun (WGS) entry which is preliminary data.</text>
</comment>
<keyword evidence="1" id="KW-0812">Transmembrane</keyword>
<proteinExistence type="predicted"/>
<feature type="transmembrane region" description="Helical" evidence="1">
    <location>
        <begin position="142"/>
        <end position="170"/>
    </location>
</feature>
<organism evidence="2 3">
    <name type="scientific">Paralabilibaculum antarcticum</name>
    <dbReference type="NCBI Taxonomy" id="2912572"/>
    <lineage>
        <taxon>Bacteria</taxon>
        <taxon>Pseudomonadati</taxon>
        <taxon>Bacteroidota</taxon>
        <taxon>Bacteroidia</taxon>
        <taxon>Marinilabiliales</taxon>
        <taxon>Marinifilaceae</taxon>
        <taxon>Paralabilibaculum</taxon>
    </lineage>
</organism>
<dbReference type="Proteomes" id="UP001528920">
    <property type="component" value="Unassembled WGS sequence"/>
</dbReference>
<feature type="transmembrane region" description="Helical" evidence="1">
    <location>
        <begin position="12"/>
        <end position="35"/>
    </location>
</feature>
<feature type="transmembrane region" description="Helical" evidence="1">
    <location>
        <begin position="47"/>
        <end position="72"/>
    </location>
</feature>
<feature type="transmembrane region" description="Helical" evidence="1">
    <location>
        <begin position="283"/>
        <end position="300"/>
    </location>
</feature>
<accession>A0ABT5VW09</accession>
<evidence type="ECO:0008006" key="4">
    <source>
        <dbReference type="Google" id="ProtNLM"/>
    </source>
</evidence>
<protein>
    <recommendedName>
        <fullName evidence="4">Beta-carotene 15,15'-monooxygenase</fullName>
    </recommendedName>
</protein>
<sequence length="325" mass="36587">MLLRTLKGRHSILLVFVPVIIILLWLGTFLNPVSLTMGQTQMPLYELLLFLTGGSNLVLNIIASVLLVLIAYGMVRLNEQYIFIRQRTDLPAFVFAFIGTGAISLGGMHPSLAAAFLMFLAIDNVFKIYQGTATLAKSFNAGLLLGLATLFYLFAGVYIIWLWTALAVLGYLRAREVLAGLMGFIAPLFFAFFWYFWTDGLGAVFQAISGLFSVNTDFASISLFQFVYWGILGFLVIMSSIYMLTVYEEKKISSRKYFIVLLSFFLFSAFSFIFFGGSGVEQYFISIIPVTYITSHYFVLQKHSWIGEVFFYILVLSSISIHFLA</sequence>
<name>A0ABT5VW09_9BACT</name>
<gene>
    <name evidence="2" type="ORF">L3049_10805</name>
</gene>
<evidence type="ECO:0000313" key="3">
    <source>
        <dbReference type="Proteomes" id="UP001528920"/>
    </source>
</evidence>
<keyword evidence="1" id="KW-0472">Membrane</keyword>
<feature type="transmembrane region" description="Helical" evidence="1">
    <location>
        <begin position="257"/>
        <end position="277"/>
    </location>
</feature>
<feature type="transmembrane region" description="Helical" evidence="1">
    <location>
        <begin position="93"/>
        <end position="122"/>
    </location>
</feature>
<feature type="transmembrane region" description="Helical" evidence="1">
    <location>
        <begin position="305"/>
        <end position="324"/>
    </location>
</feature>
<reference evidence="2 3" key="1">
    <citation type="submission" date="2022-01" db="EMBL/GenBank/DDBJ databases">
        <title>Labilibaculum sp. nov, a marine bacterium isolated from Antarctica.</title>
        <authorList>
            <person name="Dai W."/>
        </authorList>
    </citation>
    <scope>NUCLEOTIDE SEQUENCE [LARGE SCALE GENOMIC DNA]</scope>
    <source>
        <strain evidence="2 3">DW002</strain>
    </source>
</reference>
<feature type="transmembrane region" description="Helical" evidence="1">
    <location>
        <begin position="177"/>
        <end position="197"/>
    </location>
</feature>
<evidence type="ECO:0000313" key="2">
    <source>
        <dbReference type="EMBL" id="MDE5418499.1"/>
    </source>
</evidence>
<dbReference type="RefSeq" id="WP_275109824.1">
    <property type="nucleotide sequence ID" value="NZ_JAKJSC010000001.1"/>
</dbReference>
<feature type="transmembrane region" description="Helical" evidence="1">
    <location>
        <begin position="226"/>
        <end position="245"/>
    </location>
</feature>
<keyword evidence="1" id="KW-1133">Transmembrane helix</keyword>
<evidence type="ECO:0000256" key="1">
    <source>
        <dbReference type="SAM" id="Phobius"/>
    </source>
</evidence>
<dbReference type="EMBL" id="JAKJSC010000001">
    <property type="protein sequence ID" value="MDE5418499.1"/>
    <property type="molecule type" value="Genomic_DNA"/>
</dbReference>